<name>A0ABQ5NIE5_9BACI</name>
<keyword evidence="1" id="KW-0732">Signal</keyword>
<organism evidence="3 4">
    <name type="scientific">Lysinibacillus piscis</name>
    <dbReference type="NCBI Taxonomy" id="2518931"/>
    <lineage>
        <taxon>Bacteria</taxon>
        <taxon>Bacillati</taxon>
        <taxon>Bacillota</taxon>
        <taxon>Bacilli</taxon>
        <taxon>Bacillales</taxon>
        <taxon>Bacillaceae</taxon>
        <taxon>Lysinibacillus</taxon>
    </lineage>
</organism>
<evidence type="ECO:0000259" key="2">
    <source>
        <dbReference type="PROSITE" id="PS51272"/>
    </source>
</evidence>
<dbReference type="Pfam" id="PF00395">
    <property type="entry name" value="SLH"/>
    <property type="match status" value="3"/>
</dbReference>
<reference evidence="3" key="1">
    <citation type="submission" date="2022-08" db="EMBL/GenBank/DDBJ databases">
        <title>Draft genome sequence of Lysinibacillus sp. strain KH24.</title>
        <authorList>
            <person name="Kanbe H."/>
            <person name="Itoh H."/>
        </authorList>
    </citation>
    <scope>NUCLEOTIDE SEQUENCE</scope>
    <source>
        <strain evidence="3">KH24</strain>
    </source>
</reference>
<sequence length="362" mass="40864">MGMLKKMSHVVGMSVVLLTTFYCMSLTEPSQIVKAASTAKDVATTHWANKEISSVLEKNYMTLYEDGSFKPEQPITRAEAAAAIAHSMAISLNSSTVPQFQDVSATSPYYKEICALVELHILQDNDYFQPEAPLKRMHIAKMLTLAYKIEVDAVNRSEFTDVPNGHWAKDYIESLADVGVIKGVNIKQFAPDQYVTRAQFSSLLVRSLAFTTQVQQREVAYDYLSKNYIPTKNYSETMANDVIRFINHERQQKKLGLLQTDDALTQVAVIKAQDMVNRHYFDHNSPYYGMPWDLATLFDYPYTSLGENIGRNIPTAEAAVKAWMASPSHRENILRENYTNTGVAIAADSKGNYYWVQLFSSQ</sequence>
<gene>
    <name evidence="3" type="ORF">LYSBPC_09890</name>
</gene>
<feature type="domain" description="SLH" evidence="2">
    <location>
        <begin position="35"/>
        <end position="98"/>
    </location>
</feature>
<dbReference type="CDD" id="cd05379">
    <property type="entry name" value="CAP_bacterial"/>
    <property type="match status" value="1"/>
</dbReference>
<dbReference type="SUPFAM" id="SSF55797">
    <property type="entry name" value="PR-1-like"/>
    <property type="match status" value="1"/>
</dbReference>
<dbReference type="PANTHER" id="PTHR31157">
    <property type="entry name" value="SCP DOMAIN-CONTAINING PROTEIN"/>
    <property type="match status" value="1"/>
</dbReference>
<evidence type="ECO:0000313" key="4">
    <source>
        <dbReference type="Proteomes" id="UP001065593"/>
    </source>
</evidence>
<dbReference type="Pfam" id="PF00188">
    <property type="entry name" value="CAP"/>
    <property type="match status" value="1"/>
</dbReference>
<feature type="domain" description="SLH" evidence="2">
    <location>
        <begin position="155"/>
        <end position="218"/>
    </location>
</feature>
<dbReference type="InterPro" id="IPR001119">
    <property type="entry name" value="SLH_dom"/>
</dbReference>
<dbReference type="InterPro" id="IPR014044">
    <property type="entry name" value="CAP_dom"/>
</dbReference>
<proteinExistence type="predicted"/>
<dbReference type="PROSITE" id="PS51272">
    <property type="entry name" value="SLH"/>
    <property type="match status" value="2"/>
</dbReference>
<dbReference type="Gene3D" id="3.40.33.10">
    <property type="entry name" value="CAP"/>
    <property type="match status" value="1"/>
</dbReference>
<accession>A0ABQ5NIE5</accession>
<dbReference type="PANTHER" id="PTHR31157:SF1">
    <property type="entry name" value="SCP DOMAIN-CONTAINING PROTEIN"/>
    <property type="match status" value="1"/>
</dbReference>
<evidence type="ECO:0000313" key="3">
    <source>
        <dbReference type="EMBL" id="GLC87862.1"/>
    </source>
</evidence>
<keyword evidence="4" id="KW-1185">Reference proteome</keyword>
<dbReference type="Proteomes" id="UP001065593">
    <property type="component" value="Unassembled WGS sequence"/>
</dbReference>
<protein>
    <recommendedName>
        <fullName evidence="2">SLH domain-containing protein</fullName>
    </recommendedName>
</protein>
<dbReference type="EMBL" id="BRZA01000001">
    <property type="protein sequence ID" value="GLC87862.1"/>
    <property type="molecule type" value="Genomic_DNA"/>
</dbReference>
<evidence type="ECO:0000256" key="1">
    <source>
        <dbReference type="ARBA" id="ARBA00022729"/>
    </source>
</evidence>
<dbReference type="InterPro" id="IPR035940">
    <property type="entry name" value="CAP_sf"/>
</dbReference>
<comment type="caution">
    <text evidence="3">The sequence shown here is derived from an EMBL/GenBank/DDBJ whole genome shotgun (WGS) entry which is preliminary data.</text>
</comment>